<evidence type="ECO:0000313" key="3">
    <source>
        <dbReference type="EMBL" id="KAJ9150012.1"/>
    </source>
</evidence>
<dbReference type="AlphaFoldDB" id="A0AA38RJU2"/>
<reference evidence="3" key="1">
    <citation type="submission" date="2022-07" db="EMBL/GenBank/DDBJ databases">
        <title>Fungi with potential for degradation of polypropylene.</title>
        <authorList>
            <person name="Gostincar C."/>
        </authorList>
    </citation>
    <scope>NUCLEOTIDE SEQUENCE</scope>
    <source>
        <strain evidence="3">EXF-13308</strain>
    </source>
</reference>
<organism evidence="3 4">
    <name type="scientific">Pleurostoma richardsiae</name>
    <dbReference type="NCBI Taxonomy" id="41990"/>
    <lineage>
        <taxon>Eukaryota</taxon>
        <taxon>Fungi</taxon>
        <taxon>Dikarya</taxon>
        <taxon>Ascomycota</taxon>
        <taxon>Pezizomycotina</taxon>
        <taxon>Sordariomycetes</taxon>
        <taxon>Sordariomycetidae</taxon>
        <taxon>Calosphaeriales</taxon>
        <taxon>Pleurostomataceae</taxon>
        <taxon>Pleurostoma</taxon>
    </lineage>
</organism>
<dbReference type="PANTHER" id="PTHR39336">
    <property type="entry name" value="PYRIDOXAMINE PHOSPHATE OXIDASE FAMILY PROTEIN (AFU_ORTHOLOGUE AFUA_6G11440)"/>
    <property type="match status" value="1"/>
</dbReference>
<dbReference type="EMBL" id="JANBVO010000009">
    <property type="protein sequence ID" value="KAJ9150012.1"/>
    <property type="molecule type" value="Genomic_DNA"/>
</dbReference>
<feature type="transmembrane region" description="Helical" evidence="2">
    <location>
        <begin position="256"/>
        <end position="279"/>
    </location>
</feature>
<keyword evidence="4" id="KW-1185">Reference proteome</keyword>
<keyword evidence="2" id="KW-0812">Transmembrane</keyword>
<evidence type="ECO:0000256" key="1">
    <source>
        <dbReference type="SAM" id="MobiDB-lite"/>
    </source>
</evidence>
<feature type="compositionally biased region" description="Basic and acidic residues" evidence="1">
    <location>
        <begin position="168"/>
        <end position="178"/>
    </location>
</feature>
<evidence type="ECO:0000313" key="4">
    <source>
        <dbReference type="Proteomes" id="UP001174694"/>
    </source>
</evidence>
<dbReference type="Gene3D" id="2.30.110.10">
    <property type="entry name" value="Electron Transport, Fmn-binding Protein, Chain A"/>
    <property type="match status" value="1"/>
</dbReference>
<dbReference type="PANTHER" id="PTHR39336:SF1">
    <property type="entry name" value="PYRIDOXAMINE PHOSPHATE OXIDASE FAMILY PROTEIN (AFU_ORTHOLOGUE AFUA_6G11440)"/>
    <property type="match status" value="1"/>
</dbReference>
<feature type="region of interest" description="Disordered" evidence="1">
    <location>
        <begin position="156"/>
        <end position="178"/>
    </location>
</feature>
<keyword evidence="2" id="KW-1133">Transmembrane helix</keyword>
<sequence>MKLLPELTPELTAWALQQPVFFVASAPLHGRHINVSPKGLPSSTFSVLSPGLVAYLDRTGSGCETIAHLYERGNGRLTVMFMSVGPQPRILRLFCRGRVVEWDAPGFDGWLGRMGQERPDAVRSVIVCEVFQVSTSCGYGVPRVKREVYAGAGLEPKGGKAAAEDGTETTRGEKGGWKGGWRWEEENSVFEDRPTLPERAAWREKAGKTLAYQVEVNLDSLDGLPGLRVARREAGQWLWVTDAKAYMKRILAEKEAIIFGFLLAVLLYGVLSSSTRLLGVLETDRLVAWKTQLQALPSRAVRA</sequence>
<dbReference type="Proteomes" id="UP001174694">
    <property type="component" value="Unassembled WGS sequence"/>
</dbReference>
<accession>A0AA38RJU2</accession>
<protein>
    <submittedName>
        <fullName evidence="3">Pyridoxamine phosphate oxidase family protein</fullName>
    </submittedName>
</protein>
<dbReference type="InterPro" id="IPR012349">
    <property type="entry name" value="Split_barrel_FMN-bd"/>
</dbReference>
<gene>
    <name evidence="3" type="ORF">NKR23_g4011</name>
</gene>
<keyword evidence="2" id="KW-0472">Membrane</keyword>
<evidence type="ECO:0000256" key="2">
    <source>
        <dbReference type="SAM" id="Phobius"/>
    </source>
</evidence>
<name>A0AA38RJU2_9PEZI</name>
<comment type="caution">
    <text evidence="3">The sequence shown here is derived from an EMBL/GenBank/DDBJ whole genome shotgun (WGS) entry which is preliminary data.</text>
</comment>
<proteinExistence type="predicted"/>